<accession>A0ABM4VCN1</accession>
<dbReference type="Pfam" id="PF10551">
    <property type="entry name" value="MULE"/>
    <property type="match status" value="1"/>
</dbReference>
<sequence>MDHNHQLANEEFVQFLQSHRSVNTGDLEHAILMHRVGIRIPQIVNLQAYQAGGYNKMRYTEKDLRNVVDQFHRNALEVGDASQVLAYLDGRANDSQSRLDYQYFGDVLVFDSTYRTNAYRKPLVILVSVNHHYVTTIFGYALIADETKDTYKWVLETFLEAMEKKHLSQLLLMEMLQ</sequence>
<dbReference type="RefSeq" id="XP_071917292.1">
    <property type="nucleotide sequence ID" value="XM_072061191.1"/>
</dbReference>
<protein>
    <submittedName>
        <fullName evidence="3 4">Protein FAR1-RELATED SEQUENCE 5-like</fullName>
    </submittedName>
</protein>
<evidence type="ECO:0000313" key="3">
    <source>
        <dbReference type="RefSeq" id="XP_071917291.1"/>
    </source>
</evidence>
<name>A0ABM4VCN1_COFAR</name>
<dbReference type="Proteomes" id="UP001652660">
    <property type="component" value="Chromosome 8e"/>
</dbReference>
<keyword evidence="2" id="KW-1185">Reference proteome</keyword>
<gene>
    <name evidence="3" type="primary">LOC140012849</name>
    <name evidence="4" type="synonym">LOC140012850</name>
</gene>
<evidence type="ECO:0000313" key="4">
    <source>
        <dbReference type="RefSeq" id="XP_071917292.1"/>
    </source>
</evidence>
<proteinExistence type="predicted"/>
<reference evidence="3 4" key="1">
    <citation type="submission" date="2025-05" db="UniProtKB">
        <authorList>
            <consortium name="RefSeq"/>
        </authorList>
    </citation>
    <scope>IDENTIFICATION</scope>
    <source>
        <tissue evidence="3 4">Leaves</tissue>
    </source>
</reference>
<evidence type="ECO:0000313" key="2">
    <source>
        <dbReference type="Proteomes" id="UP001652660"/>
    </source>
</evidence>
<evidence type="ECO:0000259" key="1">
    <source>
        <dbReference type="Pfam" id="PF10551"/>
    </source>
</evidence>
<organism evidence="2 3">
    <name type="scientific">Coffea arabica</name>
    <name type="common">Arabian coffee</name>
    <dbReference type="NCBI Taxonomy" id="13443"/>
    <lineage>
        <taxon>Eukaryota</taxon>
        <taxon>Viridiplantae</taxon>
        <taxon>Streptophyta</taxon>
        <taxon>Embryophyta</taxon>
        <taxon>Tracheophyta</taxon>
        <taxon>Spermatophyta</taxon>
        <taxon>Magnoliopsida</taxon>
        <taxon>eudicotyledons</taxon>
        <taxon>Gunneridae</taxon>
        <taxon>Pentapetalae</taxon>
        <taxon>asterids</taxon>
        <taxon>lamiids</taxon>
        <taxon>Gentianales</taxon>
        <taxon>Rubiaceae</taxon>
        <taxon>Ixoroideae</taxon>
        <taxon>Gardenieae complex</taxon>
        <taxon>Bertiereae - Coffeeae clade</taxon>
        <taxon>Coffeeae</taxon>
        <taxon>Coffea</taxon>
    </lineage>
</organism>
<dbReference type="InterPro" id="IPR018289">
    <property type="entry name" value="MULE_transposase_dom"/>
</dbReference>
<dbReference type="PANTHER" id="PTHR47718">
    <property type="entry name" value="OS01G0519700 PROTEIN"/>
    <property type="match status" value="1"/>
</dbReference>
<dbReference type="PANTHER" id="PTHR47718:SF13">
    <property type="entry name" value="OS09G0290500 PROTEIN"/>
    <property type="match status" value="1"/>
</dbReference>
<feature type="domain" description="MULE transposase" evidence="1">
    <location>
        <begin position="107"/>
        <end position="166"/>
    </location>
</feature>
<dbReference type="GeneID" id="140012849"/>
<dbReference type="RefSeq" id="XP_071917291.1">
    <property type="nucleotide sequence ID" value="XM_072061190.1"/>
</dbReference>